<reference evidence="2 3" key="1">
    <citation type="submission" date="2018-09" db="EMBL/GenBank/DDBJ databases">
        <title>Sphingomonas peninsula sp. nov., isolated from fildes peninsula, Antarctic soil.</title>
        <authorList>
            <person name="Yingchao G."/>
        </authorList>
    </citation>
    <scope>NUCLEOTIDE SEQUENCE [LARGE SCALE GENOMIC DNA]</scope>
    <source>
        <strain evidence="2 3">YZ-8</strain>
    </source>
</reference>
<name>A0A494TFH6_SPHPE</name>
<dbReference type="OrthoDB" id="6293260at2"/>
<dbReference type="InterPro" id="IPR000182">
    <property type="entry name" value="GNAT_dom"/>
</dbReference>
<organism evidence="2 3">
    <name type="scientific">Sphingomonas paeninsulae</name>
    <dbReference type="NCBI Taxonomy" id="2319844"/>
    <lineage>
        <taxon>Bacteria</taxon>
        <taxon>Pseudomonadati</taxon>
        <taxon>Pseudomonadota</taxon>
        <taxon>Alphaproteobacteria</taxon>
        <taxon>Sphingomonadales</taxon>
        <taxon>Sphingomonadaceae</taxon>
        <taxon>Sphingomonas</taxon>
    </lineage>
</organism>
<dbReference type="Pfam" id="PF13302">
    <property type="entry name" value="Acetyltransf_3"/>
    <property type="match status" value="1"/>
</dbReference>
<sequence length="174" mass="18888">MTAIAPSIVTQRLVLRAHRVEDHPACAALWGNNEVTRFIGGVPKSSQEAWFRILQYTGSWQLIGYGLWAICDRESGILIGEGGFSDFRRGIVALEGAPEIGWAFAQQAWGSGIASEAVSAMVAWVDVNLIASETRCLISDGNAASVKVATRNGYVACADLPDEARVFRRLRQAH</sequence>
<evidence type="ECO:0000313" key="3">
    <source>
        <dbReference type="Proteomes" id="UP000276254"/>
    </source>
</evidence>
<dbReference type="SUPFAM" id="SSF55729">
    <property type="entry name" value="Acyl-CoA N-acyltransferases (Nat)"/>
    <property type="match status" value="1"/>
</dbReference>
<dbReference type="AlphaFoldDB" id="A0A494TFH6"/>
<dbReference type="EMBL" id="CP032829">
    <property type="protein sequence ID" value="AYJ86114.1"/>
    <property type="molecule type" value="Genomic_DNA"/>
</dbReference>
<dbReference type="GO" id="GO:0016747">
    <property type="term" value="F:acyltransferase activity, transferring groups other than amino-acyl groups"/>
    <property type="evidence" value="ECO:0007669"/>
    <property type="project" value="InterPro"/>
</dbReference>
<dbReference type="PANTHER" id="PTHR43792:SF16">
    <property type="entry name" value="N-ACETYLTRANSFERASE DOMAIN-CONTAINING PROTEIN"/>
    <property type="match status" value="1"/>
</dbReference>
<keyword evidence="3" id="KW-1185">Reference proteome</keyword>
<evidence type="ECO:0000313" key="2">
    <source>
        <dbReference type="EMBL" id="AYJ86114.1"/>
    </source>
</evidence>
<keyword evidence="2" id="KW-0808">Transferase</keyword>
<dbReference type="Proteomes" id="UP000276254">
    <property type="component" value="Chromosome"/>
</dbReference>
<dbReference type="PANTHER" id="PTHR43792">
    <property type="entry name" value="GNAT FAMILY, PUTATIVE (AFU_ORTHOLOGUE AFUA_3G00765)-RELATED-RELATED"/>
    <property type="match status" value="1"/>
</dbReference>
<feature type="domain" description="N-acetyltransferase" evidence="1">
    <location>
        <begin position="12"/>
        <end position="154"/>
    </location>
</feature>
<evidence type="ECO:0000259" key="1">
    <source>
        <dbReference type="Pfam" id="PF13302"/>
    </source>
</evidence>
<dbReference type="Gene3D" id="3.40.630.30">
    <property type="match status" value="1"/>
</dbReference>
<protein>
    <submittedName>
        <fullName evidence="2">N-acetyltransferase</fullName>
    </submittedName>
</protein>
<accession>A0A494TFH6</accession>
<dbReference type="InterPro" id="IPR051531">
    <property type="entry name" value="N-acetyltransferase"/>
</dbReference>
<dbReference type="KEGG" id="spha:D3Y57_09225"/>
<gene>
    <name evidence="2" type="ORF">D3Y57_09225</name>
</gene>
<proteinExistence type="predicted"/>
<dbReference type="InterPro" id="IPR016181">
    <property type="entry name" value="Acyl_CoA_acyltransferase"/>
</dbReference>